<dbReference type="RefSeq" id="WP_170184252.1">
    <property type="nucleotide sequence ID" value="NZ_BAAAJL010000010.1"/>
</dbReference>
<gene>
    <name evidence="1" type="ORF">AUR04nite_32370</name>
</gene>
<accession>A0A4Y4DVS9</accession>
<evidence type="ECO:0000313" key="2">
    <source>
        <dbReference type="Proteomes" id="UP000316612"/>
    </source>
</evidence>
<sequence>MGFAGQVPDIQLLRLHVNGSGVRRALKFFAGPQLYERAENTIGPDLQFQMVN</sequence>
<dbReference type="Proteomes" id="UP000316612">
    <property type="component" value="Unassembled WGS sequence"/>
</dbReference>
<evidence type="ECO:0000313" key="1">
    <source>
        <dbReference type="EMBL" id="GED07705.1"/>
    </source>
</evidence>
<comment type="caution">
    <text evidence="1">The sequence shown here is derived from an EMBL/GenBank/DDBJ whole genome shotgun (WGS) entry which is preliminary data.</text>
</comment>
<protein>
    <submittedName>
        <fullName evidence="1">Uncharacterized protein</fullName>
    </submittedName>
</protein>
<proteinExistence type="predicted"/>
<reference evidence="1 2" key="1">
    <citation type="submission" date="2019-06" db="EMBL/GenBank/DDBJ databases">
        <title>Whole genome shotgun sequence of Glutamicibacter uratoxydans NBRC 15515.</title>
        <authorList>
            <person name="Hosoyama A."/>
            <person name="Uohara A."/>
            <person name="Ohji S."/>
            <person name="Ichikawa N."/>
        </authorList>
    </citation>
    <scope>NUCLEOTIDE SEQUENCE [LARGE SCALE GENOMIC DNA]</scope>
    <source>
        <strain evidence="1 2">NBRC 15515</strain>
    </source>
</reference>
<organism evidence="1 2">
    <name type="scientific">Glutamicibacter uratoxydans</name>
    <name type="common">Arthrobacter uratoxydans</name>
    <dbReference type="NCBI Taxonomy" id="43667"/>
    <lineage>
        <taxon>Bacteria</taxon>
        <taxon>Bacillati</taxon>
        <taxon>Actinomycetota</taxon>
        <taxon>Actinomycetes</taxon>
        <taxon>Micrococcales</taxon>
        <taxon>Micrococcaceae</taxon>
        <taxon>Glutamicibacter</taxon>
    </lineage>
</organism>
<name>A0A4Y4DVS9_GLUUR</name>
<keyword evidence="2" id="KW-1185">Reference proteome</keyword>
<dbReference type="EMBL" id="BJNY01000025">
    <property type="protein sequence ID" value="GED07705.1"/>
    <property type="molecule type" value="Genomic_DNA"/>
</dbReference>
<dbReference type="AlphaFoldDB" id="A0A4Y4DVS9"/>